<evidence type="ECO:0000313" key="2">
    <source>
        <dbReference type="Proteomes" id="UP001259347"/>
    </source>
</evidence>
<dbReference type="Proteomes" id="UP001259347">
    <property type="component" value="Unassembled WGS sequence"/>
</dbReference>
<gene>
    <name evidence="1" type="ORF">J2Y69_003030</name>
</gene>
<accession>A0ABU1SFS2</accession>
<dbReference type="EMBL" id="JAVDUM010000014">
    <property type="protein sequence ID" value="MDR6868414.1"/>
    <property type="molecule type" value="Genomic_DNA"/>
</dbReference>
<evidence type="ECO:0000313" key="1">
    <source>
        <dbReference type="EMBL" id="MDR6868414.1"/>
    </source>
</evidence>
<protein>
    <submittedName>
        <fullName evidence="1">Uncharacterized protein</fullName>
    </submittedName>
</protein>
<proteinExistence type="predicted"/>
<name>A0ABU1SFS2_9MICO</name>
<reference evidence="1 2" key="1">
    <citation type="submission" date="2023-07" db="EMBL/GenBank/DDBJ databases">
        <title>Sorghum-associated microbial communities from plants grown in Nebraska, USA.</title>
        <authorList>
            <person name="Schachtman D."/>
        </authorList>
    </citation>
    <scope>NUCLEOTIDE SEQUENCE [LARGE SCALE GENOMIC DNA]</scope>
    <source>
        <strain evidence="1 2">2980</strain>
    </source>
</reference>
<organism evidence="1 2">
    <name type="scientific">Microbacterium resistens</name>
    <dbReference type="NCBI Taxonomy" id="156977"/>
    <lineage>
        <taxon>Bacteria</taxon>
        <taxon>Bacillati</taxon>
        <taxon>Actinomycetota</taxon>
        <taxon>Actinomycetes</taxon>
        <taxon>Micrococcales</taxon>
        <taxon>Microbacteriaceae</taxon>
        <taxon>Microbacterium</taxon>
    </lineage>
</organism>
<sequence length="72" mass="7958">MTAATLHVAAPTRAEGVLLRFAERLAAAVRGRMERRAERRALAADLLREQQARRADPTAVDRALLLIGSRPR</sequence>
<keyword evidence="2" id="KW-1185">Reference proteome</keyword>
<comment type="caution">
    <text evidence="1">The sequence shown here is derived from an EMBL/GenBank/DDBJ whole genome shotgun (WGS) entry which is preliminary data.</text>
</comment>
<dbReference type="RefSeq" id="WP_310022216.1">
    <property type="nucleotide sequence ID" value="NZ_JAVDUM010000014.1"/>
</dbReference>